<feature type="signal peptide" evidence="2">
    <location>
        <begin position="1"/>
        <end position="20"/>
    </location>
</feature>
<evidence type="ECO:0000256" key="2">
    <source>
        <dbReference type="SAM" id="SignalP"/>
    </source>
</evidence>
<feature type="domain" description="VWFA" evidence="3">
    <location>
        <begin position="24"/>
        <end position="203"/>
    </location>
</feature>
<dbReference type="PROSITE" id="PS50234">
    <property type="entry name" value="VWFA"/>
    <property type="match status" value="1"/>
</dbReference>
<dbReference type="SUPFAM" id="SSF53300">
    <property type="entry name" value="vWA-like"/>
    <property type="match status" value="1"/>
</dbReference>
<keyword evidence="2" id="KW-0732">Signal</keyword>
<proteinExistence type="predicted"/>
<sequence>MKLFWAGVFGLALAGQAAQADHPNTIIVIDGSGSMWGQIDGRPKLEIARETLADVLVDFPADRGLGLLAYGHRRKGDCSDIELLVAPAPGAAPQVLSTSNTMRFLGKTPLTDAVRRAALDLRSTEEAATVILITDGVETCAGDPCALGRELEQSGVDFTAHVVGFGLQGAETTALQCLATETGGRYFDANDAQGLRDALDQTLVAPVVQEAKNALPPAPLATLKAPQNVGRATRFEVRWTGPARAGDYIDIAPFDGAGTHSLDSVPVQAGSESVALTMPAELGEYVLRYVQPLTAEEQAMIADGTRERTLALRSIVAVDVDRFIDAPATAGQGAKVQVVWGGPGGAGDYIALYHSETTNTDAWLAAYPLDGGSPVAVQMPLDTGRYALRYIVSGAGGEAVLVSDEIEVTGARIGLNAPDLIRPGSEITVTWSGPGGPRDWIDLVDAGTEGLYASDGLTEHSYAYLRDSTEGRAITLIAPDAPGTYDLRYIGEFPQSGRADSSERALLYRQALTVAADAPDWSADLSETGAEAASAAPESTPKPAASQSVAPANAGTDGARSETDDAAVGDDVGYLCEEQLGCQIDDHETGISFFLRQGWGTDFPYRDGPEAPVRITFFDTASNARLVLNAPAEMSQGLLCLPSTMGPVCNLTPDEPAALLGATLLLQTIQPLN</sequence>
<dbReference type="SMART" id="SM00327">
    <property type="entry name" value="VWA"/>
    <property type="match status" value="1"/>
</dbReference>
<protein>
    <submittedName>
        <fullName evidence="4">VWA domain-containing protein</fullName>
    </submittedName>
</protein>
<dbReference type="AlphaFoldDB" id="A0A9Q2NSQ1"/>
<evidence type="ECO:0000313" key="4">
    <source>
        <dbReference type="EMBL" id="MBM2357560.1"/>
    </source>
</evidence>
<evidence type="ECO:0000313" key="5">
    <source>
        <dbReference type="Proteomes" id="UP000809337"/>
    </source>
</evidence>
<dbReference type="Gene3D" id="3.40.50.410">
    <property type="entry name" value="von Willebrand factor, type A domain"/>
    <property type="match status" value="1"/>
</dbReference>
<name>A0A9Q2NSQ1_9RHOB</name>
<organism evidence="4 5">
    <name type="scientific">Pseudosulfitobacter pseudonitzschiae</name>
    <dbReference type="NCBI Taxonomy" id="1402135"/>
    <lineage>
        <taxon>Bacteria</taxon>
        <taxon>Pseudomonadati</taxon>
        <taxon>Pseudomonadota</taxon>
        <taxon>Alphaproteobacteria</taxon>
        <taxon>Rhodobacterales</taxon>
        <taxon>Roseobacteraceae</taxon>
        <taxon>Pseudosulfitobacter</taxon>
    </lineage>
</organism>
<feature type="region of interest" description="Disordered" evidence="1">
    <location>
        <begin position="526"/>
        <end position="564"/>
    </location>
</feature>
<evidence type="ECO:0000259" key="3">
    <source>
        <dbReference type="PROSITE" id="PS50234"/>
    </source>
</evidence>
<feature type="compositionally biased region" description="Low complexity" evidence="1">
    <location>
        <begin position="526"/>
        <end position="546"/>
    </location>
</feature>
<dbReference type="Pfam" id="PF00092">
    <property type="entry name" value="VWA"/>
    <property type="match status" value="1"/>
</dbReference>
<dbReference type="InterPro" id="IPR036465">
    <property type="entry name" value="vWFA_dom_sf"/>
</dbReference>
<dbReference type="InterPro" id="IPR002035">
    <property type="entry name" value="VWF_A"/>
</dbReference>
<gene>
    <name evidence="4" type="ORF">JQX14_23715</name>
</gene>
<evidence type="ECO:0000256" key="1">
    <source>
        <dbReference type="SAM" id="MobiDB-lite"/>
    </source>
</evidence>
<accession>A0A9Q2NSQ1</accession>
<dbReference type="EMBL" id="JAFBWN010000044">
    <property type="protein sequence ID" value="MBM2357560.1"/>
    <property type="molecule type" value="Genomic_DNA"/>
</dbReference>
<feature type="chain" id="PRO_5040130388" evidence="2">
    <location>
        <begin position="21"/>
        <end position="673"/>
    </location>
</feature>
<dbReference type="Proteomes" id="UP000809337">
    <property type="component" value="Unassembled WGS sequence"/>
</dbReference>
<dbReference type="RefSeq" id="WP_231036377.1">
    <property type="nucleotide sequence ID" value="NZ_JAJNGX010000044.1"/>
</dbReference>
<comment type="caution">
    <text evidence="4">The sequence shown here is derived from an EMBL/GenBank/DDBJ whole genome shotgun (WGS) entry which is preliminary data.</text>
</comment>
<reference evidence="4" key="1">
    <citation type="submission" date="2021-01" db="EMBL/GenBank/DDBJ databases">
        <title>Diatom-associated Roseobacters Show Island Model of Population Structure.</title>
        <authorList>
            <person name="Qu L."/>
            <person name="Feng X."/>
            <person name="Chen Y."/>
            <person name="Li L."/>
            <person name="Wang X."/>
            <person name="Hu Z."/>
            <person name="Wang H."/>
            <person name="Luo H."/>
        </authorList>
    </citation>
    <scope>NUCLEOTIDE SEQUENCE</scope>
    <source>
        <strain evidence="4">SM26-45</strain>
    </source>
</reference>